<dbReference type="eggNOG" id="ENOG502RY46">
    <property type="taxonomic scope" value="Eukaryota"/>
</dbReference>
<dbReference type="Gene3D" id="3.40.50.1110">
    <property type="entry name" value="SGNH hydrolase"/>
    <property type="match status" value="1"/>
</dbReference>
<comment type="caution">
    <text evidence="2">The sequence shown here is derived from an EMBL/GenBank/DDBJ whole genome shotgun (WGS) entry which is preliminary data.</text>
</comment>
<dbReference type="OrthoDB" id="1600564at2759"/>
<proteinExistence type="predicted"/>
<dbReference type="SUPFAM" id="SSF52266">
    <property type="entry name" value="SGNH hydrolase"/>
    <property type="match status" value="1"/>
</dbReference>
<dbReference type="EMBL" id="AMGY01000006">
    <property type="protein sequence ID" value="EXJ80732.1"/>
    <property type="molecule type" value="Genomic_DNA"/>
</dbReference>
<keyword evidence="1" id="KW-0378">Hydrolase</keyword>
<accession>W9XJN8</accession>
<organism evidence="2 3">
    <name type="scientific">Capronia epimyces CBS 606.96</name>
    <dbReference type="NCBI Taxonomy" id="1182542"/>
    <lineage>
        <taxon>Eukaryota</taxon>
        <taxon>Fungi</taxon>
        <taxon>Dikarya</taxon>
        <taxon>Ascomycota</taxon>
        <taxon>Pezizomycotina</taxon>
        <taxon>Eurotiomycetes</taxon>
        <taxon>Chaetothyriomycetidae</taxon>
        <taxon>Chaetothyriales</taxon>
        <taxon>Herpotrichiellaceae</taxon>
        <taxon>Capronia</taxon>
    </lineage>
</organism>
<dbReference type="Proteomes" id="UP000019478">
    <property type="component" value="Unassembled WGS sequence"/>
</dbReference>
<dbReference type="InterPro" id="IPR001087">
    <property type="entry name" value="GDSL"/>
</dbReference>
<reference evidence="2 3" key="1">
    <citation type="submission" date="2013-03" db="EMBL/GenBank/DDBJ databases">
        <title>The Genome Sequence of Capronia epimyces CBS 606.96.</title>
        <authorList>
            <consortium name="The Broad Institute Genomics Platform"/>
            <person name="Cuomo C."/>
            <person name="de Hoog S."/>
            <person name="Gorbushina A."/>
            <person name="Walker B."/>
            <person name="Young S.K."/>
            <person name="Zeng Q."/>
            <person name="Gargeya S."/>
            <person name="Fitzgerald M."/>
            <person name="Haas B."/>
            <person name="Abouelleil A."/>
            <person name="Allen A.W."/>
            <person name="Alvarado L."/>
            <person name="Arachchi H.M."/>
            <person name="Berlin A.M."/>
            <person name="Chapman S.B."/>
            <person name="Gainer-Dewar J."/>
            <person name="Goldberg J."/>
            <person name="Griggs A."/>
            <person name="Gujja S."/>
            <person name="Hansen M."/>
            <person name="Howarth C."/>
            <person name="Imamovic A."/>
            <person name="Ireland A."/>
            <person name="Larimer J."/>
            <person name="McCowan C."/>
            <person name="Murphy C."/>
            <person name="Pearson M."/>
            <person name="Poon T.W."/>
            <person name="Priest M."/>
            <person name="Roberts A."/>
            <person name="Saif S."/>
            <person name="Shea T."/>
            <person name="Sisk P."/>
            <person name="Sykes S."/>
            <person name="Wortman J."/>
            <person name="Nusbaum C."/>
            <person name="Birren B."/>
        </authorList>
    </citation>
    <scope>NUCLEOTIDE SEQUENCE [LARGE SCALE GENOMIC DNA]</scope>
    <source>
        <strain evidence="2 3">CBS 606.96</strain>
    </source>
</reference>
<evidence type="ECO:0000313" key="2">
    <source>
        <dbReference type="EMBL" id="EXJ80732.1"/>
    </source>
</evidence>
<protein>
    <recommendedName>
        <fullName evidence="4">SGNH hydrolase-type esterase domain-containing protein</fullName>
    </recommendedName>
</protein>
<dbReference type="InterPro" id="IPR051058">
    <property type="entry name" value="GDSL_Est/Lipase"/>
</dbReference>
<evidence type="ECO:0000256" key="1">
    <source>
        <dbReference type="ARBA" id="ARBA00022801"/>
    </source>
</evidence>
<dbReference type="AlphaFoldDB" id="W9XJN8"/>
<dbReference type="PANTHER" id="PTHR45648:SF22">
    <property type="entry name" value="GDSL LIPASE_ACYLHYDROLASE FAMILY PROTEIN (AFU_ORTHOLOGUE AFUA_4G14700)"/>
    <property type="match status" value="1"/>
</dbReference>
<keyword evidence="3" id="KW-1185">Reference proteome</keyword>
<dbReference type="PANTHER" id="PTHR45648">
    <property type="entry name" value="GDSL LIPASE/ACYLHYDROLASE FAMILY PROTEIN (AFU_ORTHOLOGUE AFUA_4G14700)"/>
    <property type="match status" value="1"/>
</dbReference>
<evidence type="ECO:0008006" key="4">
    <source>
        <dbReference type="Google" id="ProtNLM"/>
    </source>
</evidence>
<dbReference type="Pfam" id="PF00657">
    <property type="entry name" value="Lipase_GDSL"/>
    <property type="match status" value="1"/>
</dbReference>
<dbReference type="RefSeq" id="XP_007735320.1">
    <property type="nucleotide sequence ID" value="XM_007737130.1"/>
</dbReference>
<sequence length="262" mass="29382">MTLYNYAVGGSSCSNTITPSNLTYPRTRVQGPTFPSVLEYAIPAFEADQATTRINTSEAYFQPALTPSDSVFVMWIGTNDLRTGASFLTDSQARGKTISDFTDCVYAALDRLYAAGARTFVLMNTAPLHLAPQFANKTLDDQGTGNVTAMAEKMHQLTTSINSIFKYQTPYEFRVSNRYPLARVALFDVWSLFHVIYFHPDNYFNGTDPADVTGCVRWSKNKASPDSFMWQDDIHPSEQTDRIIAENFVQVLNGSSKYAQYW</sequence>
<evidence type="ECO:0000313" key="3">
    <source>
        <dbReference type="Proteomes" id="UP000019478"/>
    </source>
</evidence>
<dbReference type="GO" id="GO:0016788">
    <property type="term" value="F:hydrolase activity, acting on ester bonds"/>
    <property type="evidence" value="ECO:0007669"/>
    <property type="project" value="InterPro"/>
</dbReference>
<dbReference type="GeneID" id="19171120"/>
<gene>
    <name evidence="2" type="ORF">A1O3_07016</name>
</gene>
<dbReference type="HOGENOM" id="CLU_015101_4_3_1"/>
<name>W9XJN8_9EURO</name>
<dbReference type="InterPro" id="IPR036514">
    <property type="entry name" value="SGNH_hydro_sf"/>
</dbReference>